<feature type="domain" description="4Fe-4S ferredoxin-type" evidence="6">
    <location>
        <begin position="287"/>
        <end position="316"/>
    </location>
</feature>
<dbReference type="Pfam" id="PF13183">
    <property type="entry name" value="Fer4_8"/>
    <property type="match status" value="1"/>
</dbReference>
<accession>A0A1H0KDV6</accession>
<dbReference type="GO" id="GO:0016491">
    <property type="term" value="F:oxidoreductase activity"/>
    <property type="evidence" value="ECO:0007669"/>
    <property type="project" value="UniProtKB-ARBA"/>
</dbReference>
<proteinExistence type="predicted"/>
<evidence type="ECO:0000313" key="7">
    <source>
        <dbReference type="EMBL" id="SDO54138.1"/>
    </source>
</evidence>
<dbReference type="InterPro" id="IPR017900">
    <property type="entry name" value="4Fe4S_Fe_S_CS"/>
</dbReference>
<dbReference type="SUPFAM" id="SSF54862">
    <property type="entry name" value="4Fe-4S ferredoxins"/>
    <property type="match status" value="1"/>
</dbReference>
<keyword evidence="4" id="KW-0408">Iron</keyword>
<evidence type="ECO:0000259" key="6">
    <source>
        <dbReference type="PROSITE" id="PS51379"/>
    </source>
</evidence>
<evidence type="ECO:0000313" key="8">
    <source>
        <dbReference type="Proteomes" id="UP000199073"/>
    </source>
</evidence>
<evidence type="ECO:0000256" key="1">
    <source>
        <dbReference type="ARBA" id="ARBA00022485"/>
    </source>
</evidence>
<evidence type="ECO:0000256" key="4">
    <source>
        <dbReference type="ARBA" id="ARBA00023004"/>
    </source>
</evidence>
<dbReference type="PANTHER" id="PTHR32479:SF19">
    <property type="entry name" value="ANAEROBIC GLYCEROL-3-PHOSPHATE DEHYDROGENASE SUBUNIT C"/>
    <property type="match status" value="1"/>
</dbReference>
<keyword evidence="5" id="KW-0411">Iron-sulfur</keyword>
<keyword evidence="2" id="KW-0479">Metal-binding</keyword>
<gene>
    <name evidence="7" type="ORF">SAMN05660330_00465</name>
</gene>
<evidence type="ECO:0000256" key="2">
    <source>
        <dbReference type="ARBA" id="ARBA00022723"/>
    </source>
</evidence>
<dbReference type="EMBL" id="FNJI01000003">
    <property type="protein sequence ID" value="SDO54138.1"/>
    <property type="molecule type" value="Genomic_DNA"/>
</dbReference>
<dbReference type="InterPro" id="IPR004017">
    <property type="entry name" value="Cys_rich_dom"/>
</dbReference>
<dbReference type="STRING" id="91360.SAMN05660330_00465"/>
<dbReference type="Gene3D" id="3.30.70.20">
    <property type="match status" value="1"/>
</dbReference>
<dbReference type="NCBIfam" id="NF008369">
    <property type="entry name" value="PRK11168.1"/>
    <property type="match status" value="1"/>
</dbReference>
<dbReference type="GO" id="GO:0051539">
    <property type="term" value="F:4 iron, 4 sulfur cluster binding"/>
    <property type="evidence" value="ECO:0007669"/>
    <property type="project" value="UniProtKB-KW"/>
</dbReference>
<sequence>MEMSGSIYVKLFEPAASAKKKTTVAALATAGQQPPVDLAYVKRKLQSQREKSVSQLESLGRMFLENFSECTGISAHYAATDRDAAGIIGDAVGAGARLFANNSGTVQEIEESLGAVGVKISYNYLEDRNIAENRLGHPWLFPENCCDPAEDWFSVSKKFPLPGGSSTKRCYDATALIGVNSAAAADGTMFLLQHTSNIEKLLRSRRIVFLVAMEKIVSDQKQARFQTAWAGNFGLQNILLNLQKDTVDKRDSRQPLFPLKKTELKHGDSGPEITVIVLDNGRTSLLKTPYQQVLHCISCRSCMRECPTYKFFGKEKGRYPQLYLFNFLLGKIGDIDLCSFCNNCSYECPVGIDIAKMNSLVKARAHGAFYRAKTRLLGNAELLGAVTRATAPFAGTVFANPVFKLMTEKSVGIHRKRQLPVYDKEPIRRYPRLEKPSRKILYYAGCWAGFFEHSVYNSTLQVFNRLGIELEVVRSRCCGLPLIASGEVEAAKKKAALLVEEFSRLDAQADIITTCPSCSLALKKDYIDLGVKGAEQIGGRVVDIFQYLLDLPEIKNGKVTFRECGARLAYHLPCHQRVQDLGGVAIDALRLIPGLEVHDVNRGCCGISGAWGQKKQFYDYSMVTGGEVFAGIDPSQYSAVATECGTCSLQMAHGTGMDVVHPITVIADHLQEYKS</sequence>
<dbReference type="PROSITE" id="PS00198">
    <property type="entry name" value="4FE4S_FER_1"/>
    <property type="match status" value="1"/>
</dbReference>
<dbReference type="PROSITE" id="PS51379">
    <property type="entry name" value="4FE4S_FER_2"/>
    <property type="match status" value="1"/>
</dbReference>
<keyword evidence="1" id="KW-0004">4Fe-4S</keyword>
<dbReference type="GO" id="GO:0046872">
    <property type="term" value="F:metal ion binding"/>
    <property type="evidence" value="ECO:0007669"/>
    <property type="project" value="UniProtKB-KW"/>
</dbReference>
<dbReference type="OrthoDB" id="9770306at2"/>
<dbReference type="InterPro" id="IPR017896">
    <property type="entry name" value="4Fe4S_Fe-S-bd"/>
</dbReference>
<protein>
    <submittedName>
        <fullName evidence="7">Fe-S oxidoreductase</fullName>
    </submittedName>
</protein>
<name>A0A1H0KDV6_9BACT</name>
<keyword evidence="8" id="KW-1185">Reference proteome</keyword>
<reference evidence="7 8" key="1">
    <citation type="submission" date="2016-10" db="EMBL/GenBank/DDBJ databases">
        <authorList>
            <person name="de Groot N.N."/>
        </authorList>
    </citation>
    <scope>NUCLEOTIDE SEQUENCE [LARGE SCALE GENOMIC DNA]</scope>
    <source>
        <strain evidence="7 8">DSM 12130</strain>
    </source>
</reference>
<organism evidence="7 8">
    <name type="scientific">Desulforhopalus singaporensis</name>
    <dbReference type="NCBI Taxonomy" id="91360"/>
    <lineage>
        <taxon>Bacteria</taxon>
        <taxon>Pseudomonadati</taxon>
        <taxon>Thermodesulfobacteriota</taxon>
        <taxon>Desulfobulbia</taxon>
        <taxon>Desulfobulbales</taxon>
        <taxon>Desulfocapsaceae</taxon>
        <taxon>Desulforhopalus</taxon>
    </lineage>
</organism>
<dbReference type="Proteomes" id="UP000199073">
    <property type="component" value="Unassembled WGS sequence"/>
</dbReference>
<evidence type="ECO:0000256" key="5">
    <source>
        <dbReference type="ARBA" id="ARBA00023014"/>
    </source>
</evidence>
<dbReference type="Pfam" id="PF02754">
    <property type="entry name" value="CCG"/>
    <property type="match status" value="2"/>
</dbReference>
<dbReference type="PANTHER" id="PTHR32479">
    <property type="entry name" value="GLYCOLATE OXIDASE IRON-SULFUR SUBUNIT"/>
    <property type="match status" value="1"/>
</dbReference>
<dbReference type="AlphaFoldDB" id="A0A1H0KDV6"/>
<keyword evidence="3" id="KW-0677">Repeat</keyword>
<evidence type="ECO:0000256" key="3">
    <source>
        <dbReference type="ARBA" id="ARBA00022737"/>
    </source>
</evidence>